<dbReference type="GO" id="GO:0006508">
    <property type="term" value="P:proteolysis"/>
    <property type="evidence" value="ECO:0007669"/>
    <property type="project" value="UniProtKB-KW"/>
</dbReference>
<evidence type="ECO:0000259" key="9">
    <source>
        <dbReference type="PROSITE" id="PS50240"/>
    </source>
</evidence>
<dbReference type="Pfam" id="PF00089">
    <property type="entry name" value="Trypsin"/>
    <property type="match status" value="1"/>
</dbReference>
<evidence type="ECO:0000256" key="7">
    <source>
        <dbReference type="SAM" id="MobiDB-lite"/>
    </source>
</evidence>
<dbReference type="STRING" id="48709.A0A1D2MK66"/>
<protein>
    <submittedName>
        <fullName evidence="10">Granzyme-like protein 1</fullName>
    </submittedName>
</protein>
<dbReference type="PRINTS" id="PR00722">
    <property type="entry name" value="CHYMOTRYPSIN"/>
</dbReference>
<evidence type="ECO:0000256" key="5">
    <source>
        <dbReference type="ARBA" id="ARBA00022825"/>
    </source>
</evidence>
<dbReference type="SUPFAM" id="SSF50494">
    <property type="entry name" value="Trypsin-like serine proteases"/>
    <property type="match status" value="1"/>
</dbReference>
<dbReference type="SMART" id="SM00020">
    <property type="entry name" value="Tryp_SPc"/>
    <property type="match status" value="1"/>
</dbReference>
<dbReference type="PANTHER" id="PTHR24264">
    <property type="entry name" value="TRYPSIN-RELATED"/>
    <property type="match status" value="1"/>
</dbReference>
<keyword evidence="4" id="KW-0378">Hydrolase</keyword>
<feature type="domain" description="Peptidase S1" evidence="9">
    <location>
        <begin position="50"/>
        <end position="285"/>
    </location>
</feature>
<dbReference type="Proteomes" id="UP000094527">
    <property type="component" value="Unassembled WGS sequence"/>
</dbReference>
<dbReference type="PROSITE" id="PS50240">
    <property type="entry name" value="TRYPSIN_DOM"/>
    <property type="match status" value="1"/>
</dbReference>
<dbReference type="FunFam" id="2.40.10.10:FF:000068">
    <property type="entry name" value="transmembrane protease serine 2"/>
    <property type="match status" value="1"/>
</dbReference>
<feature type="compositionally biased region" description="Polar residues" evidence="7">
    <location>
        <begin position="309"/>
        <end position="318"/>
    </location>
</feature>
<comment type="subcellular location">
    <subcellularLocation>
        <location evidence="1">Secreted</location>
    </subcellularLocation>
</comment>
<evidence type="ECO:0000256" key="8">
    <source>
        <dbReference type="SAM" id="Phobius"/>
    </source>
</evidence>
<comment type="caution">
    <text evidence="10">The sequence shown here is derived from an EMBL/GenBank/DDBJ whole genome shotgun (WGS) entry which is preliminary data.</text>
</comment>
<dbReference type="CDD" id="cd00190">
    <property type="entry name" value="Tryp_SPc"/>
    <property type="match status" value="1"/>
</dbReference>
<name>A0A1D2MK66_ORCCI</name>
<evidence type="ECO:0000256" key="3">
    <source>
        <dbReference type="ARBA" id="ARBA00022670"/>
    </source>
</evidence>
<sequence>MFFFCHQLNEVVVLRNDFALNLSNLDSEMMQKNLLAAIICIACFFPAEAILGGENAIKNEFPWQVLLEMKDSIGDTEYCSGSLIALDLVLTSAGCVVTKSSNITVIAGSLYLSKDEETKQYRSSENVIMHELYNTSGKHNDIALIRLQQKFTESAAIKTINLPPRDYDPELSKYGTIAGWGLLNITTEEMPEQLQKSNLSIIGAGYCKATGASLPPGQFCTTGQKGGYKGDEGGPLICDQFPKAVCGIFSHAIFDPKNTGNRNADVVGGYLEVSRYVDWIEDHMTTNPTTPRSQTTTTQNVTNFPTANPIESTPGGTTVKSPLSDTSLAVLYVTFSVVGVVLASIVAVLLYQKCYHKRHTRLRESIVSLPNEYHGKPFTISNGYEKAGEEHDA</sequence>
<feature type="compositionally biased region" description="Low complexity" evidence="7">
    <location>
        <begin position="285"/>
        <end position="306"/>
    </location>
</feature>
<dbReference type="PANTHER" id="PTHR24264:SF65">
    <property type="entry name" value="SRCR DOMAIN-CONTAINING PROTEIN"/>
    <property type="match status" value="1"/>
</dbReference>
<evidence type="ECO:0000256" key="6">
    <source>
        <dbReference type="ARBA" id="ARBA00023157"/>
    </source>
</evidence>
<keyword evidence="8" id="KW-0812">Transmembrane</keyword>
<dbReference type="GO" id="GO:0005615">
    <property type="term" value="C:extracellular space"/>
    <property type="evidence" value="ECO:0007669"/>
    <property type="project" value="TreeGrafter"/>
</dbReference>
<feature type="region of interest" description="Disordered" evidence="7">
    <location>
        <begin position="285"/>
        <end position="318"/>
    </location>
</feature>
<keyword evidence="2" id="KW-0964">Secreted</keyword>
<dbReference type="GO" id="GO:0004252">
    <property type="term" value="F:serine-type endopeptidase activity"/>
    <property type="evidence" value="ECO:0007669"/>
    <property type="project" value="InterPro"/>
</dbReference>
<dbReference type="InterPro" id="IPR009003">
    <property type="entry name" value="Peptidase_S1_PA"/>
</dbReference>
<dbReference type="Gene3D" id="2.40.10.10">
    <property type="entry name" value="Trypsin-like serine proteases"/>
    <property type="match status" value="1"/>
</dbReference>
<proteinExistence type="predicted"/>
<dbReference type="InterPro" id="IPR050127">
    <property type="entry name" value="Serine_Proteases_S1"/>
</dbReference>
<keyword evidence="11" id="KW-1185">Reference proteome</keyword>
<evidence type="ECO:0000256" key="1">
    <source>
        <dbReference type="ARBA" id="ARBA00004613"/>
    </source>
</evidence>
<accession>A0A1D2MK66</accession>
<dbReference type="InterPro" id="IPR001314">
    <property type="entry name" value="Peptidase_S1A"/>
</dbReference>
<keyword evidence="5" id="KW-0720">Serine protease</keyword>
<dbReference type="InterPro" id="IPR001254">
    <property type="entry name" value="Trypsin_dom"/>
</dbReference>
<evidence type="ECO:0000256" key="2">
    <source>
        <dbReference type="ARBA" id="ARBA00022525"/>
    </source>
</evidence>
<feature type="transmembrane region" description="Helical" evidence="8">
    <location>
        <begin position="329"/>
        <end position="351"/>
    </location>
</feature>
<reference evidence="10 11" key="1">
    <citation type="journal article" date="2016" name="Genome Biol. Evol.">
        <title>Gene Family Evolution Reflects Adaptation to Soil Environmental Stressors in the Genome of the Collembolan Orchesella cincta.</title>
        <authorList>
            <person name="Faddeeva-Vakhrusheva A."/>
            <person name="Derks M.F."/>
            <person name="Anvar S.Y."/>
            <person name="Agamennone V."/>
            <person name="Suring W."/>
            <person name="Smit S."/>
            <person name="van Straalen N.M."/>
            <person name="Roelofs D."/>
        </authorList>
    </citation>
    <scope>NUCLEOTIDE SEQUENCE [LARGE SCALE GENOMIC DNA]</scope>
    <source>
        <tissue evidence="10">Mixed pool</tissue>
    </source>
</reference>
<evidence type="ECO:0000313" key="10">
    <source>
        <dbReference type="EMBL" id="ODM93409.1"/>
    </source>
</evidence>
<keyword evidence="3" id="KW-0645">Protease</keyword>
<gene>
    <name evidence="10" type="ORF">Ocin01_13274</name>
</gene>
<dbReference type="OrthoDB" id="10061449at2759"/>
<dbReference type="EMBL" id="LJIJ01000998">
    <property type="protein sequence ID" value="ODM93409.1"/>
    <property type="molecule type" value="Genomic_DNA"/>
</dbReference>
<organism evidence="10 11">
    <name type="scientific">Orchesella cincta</name>
    <name type="common">Springtail</name>
    <name type="synonym">Podura cincta</name>
    <dbReference type="NCBI Taxonomy" id="48709"/>
    <lineage>
        <taxon>Eukaryota</taxon>
        <taxon>Metazoa</taxon>
        <taxon>Ecdysozoa</taxon>
        <taxon>Arthropoda</taxon>
        <taxon>Hexapoda</taxon>
        <taxon>Collembola</taxon>
        <taxon>Entomobryomorpha</taxon>
        <taxon>Entomobryoidea</taxon>
        <taxon>Orchesellidae</taxon>
        <taxon>Orchesellinae</taxon>
        <taxon>Orchesella</taxon>
    </lineage>
</organism>
<dbReference type="InterPro" id="IPR043504">
    <property type="entry name" value="Peptidase_S1_PA_chymotrypsin"/>
</dbReference>
<evidence type="ECO:0000256" key="4">
    <source>
        <dbReference type="ARBA" id="ARBA00022801"/>
    </source>
</evidence>
<keyword evidence="8" id="KW-0472">Membrane</keyword>
<dbReference type="AlphaFoldDB" id="A0A1D2MK66"/>
<keyword evidence="6" id="KW-1015">Disulfide bond</keyword>
<evidence type="ECO:0000313" key="11">
    <source>
        <dbReference type="Proteomes" id="UP000094527"/>
    </source>
</evidence>
<keyword evidence="8" id="KW-1133">Transmembrane helix</keyword>